<gene>
    <name evidence="1" type="ORF">DSO57_1039795</name>
</gene>
<proteinExistence type="predicted"/>
<dbReference type="Proteomes" id="UP001165960">
    <property type="component" value="Unassembled WGS sequence"/>
</dbReference>
<evidence type="ECO:0000313" key="2">
    <source>
        <dbReference type="Proteomes" id="UP001165960"/>
    </source>
</evidence>
<reference evidence="1" key="1">
    <citation type="submission" date="2022-04" db="EMBL/GenBank/DDBJ databases">
        <title>Genome of the entomopathogenic fungus Entomophthora muscae.</title>
        <authorList>
            <person name="Elya C."/>
            <person name="Lovett B.R."/>
            <person name="Lee E."/>
            <person name="Macias A.M."/>
            <person name="Hajek A.E."/>
            <person name="De Bivort B.L."/>
            <person name="Kasson M.T."/>
            <person name="De Fine Licht H.H."/>
            <person name="Stajich J.E."/>
        </authorList>
    </citation>
    <scope>NUCLEOTIDE SEQUENCE</scope>
    <source>
        <strain evidence="1">Berkeley</strain>
    </source>
</reference>
<dbReference type="EMBL" id="QTSX02005548">
    <property type="protein sequence ID" value="KAJ9059667.1"/>
    <property type="molecule type" value="Genomic_DNA"/>
</dbReference>
<sequence length="338" mass="38346">MILDGGAYSNIILLPFLKTLPDMMVAPSDTVLIMANSCKSFSMGTAVHLTLWLGGVWMPIEAAIFNHKQYTLLIGQKTMSDLGITTRYTNNCWTVECNGKEFPLSVFFNSSHTEEFLCEPVARSIHNNPWLSPDQKVQLASVVDLFSTNIVEDSDNFPEASRFEHKIDTGDARPIASRFYCLSHFKESFVKSEVQRLLKQGLIKPSKSPWSFPLVAVLKKGGKQQMCVNCIPFNKVIISNKYPLPCISDILALFGGALWFSNIDLFSGFHQILVRPEDQPKTAFVTKWGQYKYTHMPFGLKNTPLTFQHIMNQVFNSLIWDFVTVYLDKIIIYSKTFV</sequence>
<protein>
    <submittedName>
        <fullName evidence="1">Uncharacterized protein</fullName>
    </submittedName>
</protein>
<evidence type="ECO:0000313" key="1">
    <source>
        <dbReference type="EMBL" id="KAJ9059667.1"/>
    </source>
</evidence>
<accession>A0ACC2SBK9</accession>
<comment type="caution">
    <text evidence="1">The sequence shown here is derived from an EMBL/GenBank/DDBJ whole genome shotgun (WGS) entry which is preliminary data.</text>
</comment>
<keyword evidence="2" id="KW-1185">Reference proteome</keyword>
<organism evidence="1 2">
    <name type="scientific">Entomophthora muscae</name>
    <dbReference type="NCBI Taxonomy" id="34485"/>
    <lineage>
        <taxon>Eukaryota</taxon>
        <taxon>Fungi</taxon>
        <taxon>Fungi incertae sedis</taxon>
        <taxon>Zoopagomycota</taxon>
        <taxon>Entomophthoromycotina</taxon>
        <taxon>Entomophthoromycetes</taxon>
        <taxon>Entomophthorales</taxon>
        <taxon>Entomophthoraceae</taxon>
        <taxon>Entomophthora</taxon>
    </lineage>
</organism>
<name>A0ACC2SBK9_9FUNG</name>